<sequence length="236" mass="26232">MHALAARLLGMSLVRLRILPGGLRAALRGRHESPQKLVWVYLSGPAGNLLAAAIFACSQGFGRFLFEANLAIGLLNLIPIHPLDGGQILLLVLYGSVGSSKTLRLLGVLSAAFRSMFFILGILQLVWFGNPSLLIIALAVLPGRKPLEETMSMIRLHSLFNRRQRILKKKIYPARHLVAMEDCSLGEIVQKLDYDRFHIIYVLNSAMEITGRVTEQQILRALQHHGARESVRNILT</sequence>
<evidence type="ECO:0000256" key="4">
    <source>
        <dbReference type="ARBA" id="ARBA00022670"/>
    </source>
</evidence>
<evidence type="ECO:0000256" key="6">
    <source>
        <dbReference type="ARBA" id="ARBA00022723"/>
    </source>
</evidence>
<keyword evidence="7" id="KW-0378">Hydrolase</keyword>
<name>A0A1M6JNI9_9FIRM</name>
<feature type="transmembrane region" description="Helical" evidence="12">
    <location>
        <begin position="73"/>
        <end position="97"/>
    </location>
</feature>
<dbReference type="AlphaFoldDB" id="A0A1M6JNI9"/>
<gene>
    <name evidence="14" type="ORF">SAMN05444373_105919</name>
</gene>
<dbReference type="Pfam" id="PF02163">
    <property type="entry name" value="Peptidase_M50"/>
    <property type="match status" value="1"/>
</dbReference>
<evidence type="ECO:0000256" key="10">
    <source>
        <dbReference type="ARBA" id="ARBA00023049"/>
    </source>
</evidence>
<evidence type="ECO:0000256" key="12">
    <source>
        <dbReference type="SAM" id="Phobius"/>
    </source>
</evidence>
<keyword evidence="8" id="KW-0862">Zinc</keyword>
<dbReference type="GO" id="GO:0016020">
    <property type="term" value="C:membrane"/>
    <property type="evidence" value="ECO:0007669"/>
    <property type="project" value="UniProtKB-SubCell"/>
</dbReference>
<dbReference type="EMBL" id="FQZP01000059">
    <property type="protein sequence ID" value="SHJ48260.1"/>
    <property type="molecule type" value="Genomic_DNA"/>
</dbReference>
<evidence type="ECO:0000256" key="3">
    <source>
        <dbReference type="ARBA" id="ARBA00007931"/>
    </source>
</evidence>
<evidence type="ECO:0000313" key="15">
    <source>
        <dbReference type="Proteomes" id="UP000324781"/>
    </source>
</evidence>
<dbReference type="InterPro" id="IPR008915">
    <property type="entry name" value="Peptidase_M50"/>
</dbReference>
<comment type="cofactor">
    <cofactor evidence="1">
        <name>Zn(2+)</name>
        <dbReference type="ChEBI" id="CHEBI:29105"/>
    </cofactor>
</comment>
<dbReference type="PANTHER" id="PTHR39188:SF3">
    <property type="entry name" value="STAGE IV SPORULATION PROTEIN FB"/>
    <property type="match status" value="1"/>
</dbReference>
<feature type="transmembrane region" description="Helical" evidence="12">
    <location>
        <begin position="117"/>
        <end position="141"/>
    </location>
</feature>
<keyword evidence="9 12" id="KW-1133">Transmembrane helix</keyword>
<keyword evidence="6" id="KW-0479">Metal-binding</keyword>
<dbReference type="OrthoDB" id="166377at2"/>
<evidence type="ECO:0000256" key="2">
    <source>
        <dbReference type="ARBA" id="ARBA00004141"/>
    </source>
</evidence>
<comment type="similarity">
    <text evidence="3">Belongs to the peptidase M50B family.</text>
</comment>
<dbReference type="GO" id="GO:0008237">
    <property type="term" value="F:metallopeptidase activity"/>
    <property type="evidence" value="ECO:0007669"/>
    <property type="project" value="UniProtKB-KW"/>
</dbReference>
<evidence type="ECO:0000256" key="1">
    <source>
        <dbReference type="ARBA" id="ARBA00001947"/>
    </source>
</evidence>
<evidence type="ECO:0000256" key="9">
    <source>
        <dbReference type="ARBA" id="ARBA00022989"/>
    </source>
</evidence>
<keyword evidence="4" id="KW-0645">Protease</keyword>
<proteinExistence type="inferred from homology"/>
<dbReference type="GO" id="GO:0046872">
    <property type="term" value="F:metal ion binding"/>
    <property type="evidence" value="ECO:0007669"/>
    <property type="project" value="UniProtKB-KW"/>
</dbReference>
<keyword evidence="5 12" id="KW-0812">Transmembrane</keyword>
<feature type="domain" description="Peptidase M50" evidence="13">
    <location>
        <begin position="64"/>
        <end position="99"/>
    </location>
</feature>
<keyword evidence="15" id="KW-1185">Reference proteome</keyword>
<dbReference type="Proteomes" id="UP000324781">
    <property type="component" value="Unassembled WGS sequence"/>
</dbReference>
<keyword evidence="10" id="KW-0482">Metalloprotease</keyword>
<dbReference type="SUPFAM" id="SSF54631">
    <property type="entry name" value="CBS-domain pair"/>
    <property type="match status" value="1"/>
</dbReference>
<dbReference type="InterPro" id="IPR046342">
    <property type="entry name" value="CBS_dom_sf"/>
</dbReference>
<accession>A0A1M6JNI9</accession>
<evidence type="ECO:0000313" key="14">
    <source>
        <dbReference type="EMBL" id="SHJ48260.1"/>
    </source>
</evidence>
<comment type="subcellular location">
    <subcellularLocation>
        <location evidence="2">Membrane</location>
        <topology evidence="2">Multi-pass membrane protein</topology>
    </subcellularLocation>
</comment>
<evidence type="ECO:0000256" key="5">
    <source>
        <dbReference type="ARBA" id="ARBA00022692"/>
    </source>
</evidence>
<dbReference type="GO" id="GO:0006508">
    <property type="term" value="P:proteolysis"/>
    <property type="evidence" value="ECO:0007669"/>
    <property type="project" value="UniProtKB-KW"/>
</dbReference>
<evidence type="ECO:0000256" key="7">
    <source>
        <dbReference type="ARBA" id="ARBA00022801"/>
    </source>
</evidence>
<evidence type="ECO:0000259" key="13">
    <source>
        <dbReference type="Pfam" id="PF02163"/>
    </source>
</evidence>
<dbReference type="PANTHER" id="PTHR39188">
    <property type="entry name" value="MEMBRANE-ASSOCIATED ZINC METALLOPROTEASE M50B"/>
    <property type="match status" value="1"/>
</dbReference>
<protein>
    <submittedName>
        <fullName evidence="14">Stage IV sporulation protein FB</fullName>
    </submittedName>
</protein>
<keyword evidence="11 12" id="KW-0472">Membrane</keyword>
<evidence type="ECO:0000256" key="8">
    <source>
        <dbReference type="ARBA" id="ARBA00022833"/>
    </source>
</evidence>
<organism evidence="14 15">
    <name type="scientific">Thermoclostridium caenicola</name>
    <dbReference type="NCBI Taxonomy" id="659425"/>
    <lineage>
        <taxon>Bacteria</taxon>
        <taxon>Bacillati</taxon>
        <taxon>Bacillota</taxon>
        <taxon>Clostridia</taxon>
        <taxon>Eubacteriales</taxon>
        <taxon>Oscillospiraceae</taxon>
        <taxon>Thermoclostridium</taxon>
    </lineage>
</organism>
<evidence type="ECO:0000256" key="11">
    <source>
        <dbReference type="ARBA" id="ARBA00023136"/>
    </source>
</evidence>
<reference evidence="14 15" key="1">
    <citation type="submission" date="2016-11" db="EMBL/GenBank/DDBJ databases">
        <authorList>
            <person name="Varghese N."/>
            <person name="Submissions S."/>
        </authorList>
    </citation>
    <scope>NUCLEOTIDE SEQUENCE [LARGE SCALE GENOMIC DNA]</scope>
    <source>
        <strain evidence="14 15">DSM 19027</strain>
    </source>
</reference>